<evidence type="ECO:0000313" key="4">
    <source>
        <dbReference type="Proteomes" id="UP000735302"/>
    </source>
</evidence>
<dbReference type="InterPro" id="IPR055355">
    <property type="entry name" value="ZP-C"/>
</dbReference>
<dbReference type="EMBL" id="BLXT01003757">
    <property type="protein sequence ID" value="GFO05971.1"/>
    <property type="molecule type" value="Genomic_DNA"/>
</dbReference>
<evidence type="ECO:0000259" key="2">
    <source>
        <dbReference type="PROSITE" id="PS51034"/>
    </source>
</evidence>
<dbReference type="AlphaFoldDB" id="A0AAV4AH67"/>
<comment type="caution">
    <text evidence="3">The sequence shown here is derived from an EMBL/GenBank/DDBJ whole genome shotgun (WGS) entry which is preliminary data.</text>
</comment>
<name>A0AAV4AH67_9GAST</name>
<reference evidence="3 4" key="1">
    <citation type="journal article" date="2021" name="Elife">
        <title>Chloroplast acquisition without the gene transfer in kleptoplastic sea slugs, Plakobranchus ocellatus.</title>
        <authorList>
            <person name="Maeda T."/>
            <person name="Takahashi S."/>
            <person name="Yoshida T."/>
            <person name="Shimamura S."/>
            <person name="Takaki Y."/>
            <person name="Nagai Y."/>
            <person name="Toyoda A."/>
            <person name="Suzuki Y."/>
            <person name="Arimoto A."/>
            <person name="Ishii H."/>
            <person name="Satoh N."/>
            <person name="Nishiyama T."/>
            <person name="Hasebe M."/>
            <person name="Maruyama T."/>
            <person name="Minagawa J."/>
            <person name="Obokata J."/>
            <person name="Shigenobu S."/>
        </authorList>
    </citation>
    <scope>NUCLEOTIDE SEQUENCE [LARGE SCALE GENOMIC DNA]</scope>
</reference>
<dbReference type="PROSITE" id="PS51034">
    <property type="entry name" value="ZP_2"/>
    <property type="match status" value="1"/>
</dbReference>
<dbReference type="Pfam" id="PF00100">
    <property type="entry name" value="Zona_pellucida"/>
    <property type="match status" value="1"/>
</dbReference>
<protein>
    <submittedName>
        <fullName evidence="3">Sulfate transporter-like</fullName>
    </submittedName>
</protein>
<keyword evidence="4" id="KW-1185">Reference proteome</keyword>
<keyword evidence="1" id="KW-1015">Disulfide bond</keyword>
<evidence type="ECO:0000256" key="1">
    <source>
        <dbReference type="ARBA" id="ARBA00023157"/>
    </source>
</evidence>
<accession>A0AAV4AH67</accession>
<feature type="domain" description="ZP" evidence="2">
    <location>
        <begin position="1"/>
        <end position="97"/>
    </location>
</feature>
<sequence length="141" mass="16111">MHASSIATLGDVSVENGTYDSSPHLRQAKTPNSLEQCPEEDTISLYPLNNFKMGFRFKPFKFVSHDLLYVHCNALVCRAEDDTRLYDRSCNNAKPNTAATGKKRKKRAIFDKFIRVVRSPMIILYDSDSSQQGIHHFTIER</sequence>
<dbReference type="InterPro" id="IPR001507">
    <property type="entry name" value="ZP_dom"/>
</dbReference>
<evidence type="ECO:0000313" key="3">
    <source>
        <dbReference type="EMBL" id="GFO05971.1"/>
    </source>
</evidence>
<gene>
    <name evidence="3" type="ORF">PoB_003247600</name>
</gene>
<dbReference type="InterPro" id="IPR042235">
    <property type="entry name" value="ZP-C_dom"/>
</dbReference>
<dbReference type="Proteomes" id="UP000735302">
    <property type="component" value="Unassembled WGS sequence"/>
</dbReference>
<dbReference type="Gene3D" id="2.60.40.4100">
    <property type="entry name" value="Zona pellucida, ZP-C domain"/>
    <property type="match status" value="1"/>
</dbReference>
<organism evidence="3 4">
    <name type="scientific">Plakobranchus ocellatus</name>
    <dbReference type="NCBI Taxonomy" id="259542"/>
    <lineage>
        <taxon>Eukaryota</taxon>
        <taxon>Metazoa</taxon>
        <taxon>Spiralia</taxon>
        <taxon>Lophotrochozoa</taxon>
        <taxon>Mollusca</taxon>
        <taxon>Gastropoda</taxon>
        <taxon>Heterobranchia</taxon>
        <taxon>Euthyneura</taxon>
        <taxon>Panpulmonata</taxon>
        <taxon>Sacoglossa</taxon>
        <taxon>Placobranchoidea</taxon>
        <taxon>Plakobranchidae</taxon>
        <taxon>Plakobranchus</taxon>
    </lineage>
</organism>
<proteinExistence type="predicted"/>